<dbReference type="OMA" id="WAPIEAN"/>
<reference evidence="11 12" key="1">
    <citation type="journal article" date="2012" name="PLoS Pathog.">
        <title>Diverse lifestyles and strategies of plant pathogenesis encoded in the genomes of eighteen Dothideomycetes fungi.</title>
        <authorList>
            <person name="Ohm R.A."/>
            <person name="Feau N."/>
            <person name="Henrissat B."/>
            <person name="Schoch C.L."/>
            <person name="Horwitz B.A."/>
            <person name="Barry K.W."/>
            <person name="Condon B.J."/>
            <person name="Copeland A.C."/>
            <person name="Dhillon B."/>
            <person name="Glaser F."/>
            <person name="Hesse C.N."/>
            <person name="Kosti I."/>
            <person name="LaButti K."/>
            <person name="Lindquist E.A."/>
            <person name="Lucas S."/>
            <person name="Salamov A.A."/>
            <person name="Bradshaw R.E."/>
            <person name="Ciuffetti L."/>
            <person name="Hamelin R.C."/>
            <person name="Kema G.H.J."/>
            <person name="Lawrence C."/>
            <person name="Scott J.A."/>
            <person name="Spatafora J.W."/>
            <person name="Turgeon B.G."/>
            <person name="de Wit P.J.G.M."/>
            <person name="Zhong S."/>
            <person name="Goodwin S.B."/>
            <person name="Grigoriev I.V."/>
        </authorList>
    </citation>
    <scope>NUCLEOTIDE SEQUENCE [LARGE SCALE GENOMIC DNA]</scope>
    <source>
        <strain evidence="11 12">SO2202</strain>
    </source>
</reference>
<keyword evidence="7 9" id="KW-0539">Nucleus</keyword>
<evidence type="ECO:0000256" key="8">
    <source>
        <dbReference type="ARBA" id="ARBA00031261"/>
    </source>
</evidence>
<evidence type="ECO:0000256" key="5">
    <source>
        <dbReference type="ARBA" id="ARBA00023159"/>
    </source>
</evidence>
<dbReference type="GO" id="GO:0000978">
    <property type="term" value="F:RNA polymerase II cis-regulatory region sequence-specific DNA binding"/>
    <property type="evidence" value="ECO:0007669"/>
    <property type="project" value="TreeGrafter"/>
</dbReference>
<dbReference type="EMBL" id="KB456260">
    <property type="protein sequence ID" value="EMF16764.1"/>
    <property type="molecule type" value="Genomic_DNA"/>
</dbReference>
<evidence type="ECO:0000256" key="10">
    <source>
        <dbReference type="SAM" id="MobiDB-lite"/>
    </source>
</evidence>
<organism evidence="11 12">
    <name type="scientific">Sphaerulina musiva (strain SO2202)</name>
    <name type="common">Poplar stem canker fungus</name>
    <name type="synonym">Septoria musiva</name>
    <dbReference type="NCBI Taxonomy" id="692275"/>
    <lineage>
        <taxon>Eukaryota</taxon>
        <taxon>Fungi</taxon>
        <taxon>Dikarya</taxon>
        <taxon>Ascomycota</taxon>
        <taxon>Pezizomycotina</taxon>
        <taxon>Dothideomycetes</taxon>
        <taxon>Dothideomycetidae</taxon>
        <taxon>Mycosphaerellales</taxon>
        <taxon>Mycosphaerellaceae</taxon>
        <taxon>Sphaerulina</taxon>
    </lineage>
</organism>
<evidence type="ECO:0000256" key="7">
    <source>
        <dbReference type="ARBA" id="ARBA00023242"/>
    </source>
</evidence>
<evidence type="ECO:0000256" key="2">
    <source>
        <dbReference type="ARBA" id="ARBA00005716"/>
    </source>
</evidence>
<dbReference type="PANTHER" id="PTHR13074:SF9">
    <property type="entry name" value="MEDIATOR OF RNA POLYMERASE II TRANSCRIPTION SUBUNIT 8"/>
    <property type="match status" value="1"/>
</dbReference>
<dbReference type="STRING" id="692275.N1QMP5"/>
<evidence type="ECO:0000256" key="1">
    <source>
        <dbReference type="ARBA" id="ARBA00004123"/>
    </source>
</evidence>
<comment type="similarity">
    <text evidence="2 9">Belongs to the Mediator complex subunit 8 family.</text>
</comment>
<dbReference type="RefSeq" id="XP_016764885.1">
    <property type="nucleotide sequence ID" value="XM_016909402.1"/>
</dbReference>
<dbReference type="GO" id="GO:0016592">
    <property type="term" value="C:mediator complex"/>
    <property type="evidence" value="ECO:0007669"/>
    <property type="project" value="InterPro"/>
</dbReference>
<feature type="compositionally biased region" description="Acidic residues" evidence="10">
    <location>
        <begin position="192"/>
        <end position="209"/>
    </location>
</feature>
<dbReference type="GO" id="GO:0006357">
    <property type="term" value="P:regulation of transcription by RNA polymerase II"/>
    <property type="evidence" value="ECO:0007669"/>
    <property type="project" value="InterPro"/>
</dbReference>
<sequence length="260" mass="28652">MAHTQPETSTLPLPPEHVKAIDQLRMRLSGLSTSIGLLLAELQSPKHDPLLAWPELQKASVKLGANLEALASALSSQRQLFTSLHVYPLPTFPGDTQEALLQQLLRKKLETKAEDWIEESVHISDDPRSNGAAGVLKAEDMRDLWSSAMEIQQAMVAQLTEDQVWDDDYTIREREMGVDKVITGLKRKLDQGEEDEEDDDDDDDVDEDGEGKAEKDDLVGEADRMDVDGPQAPAVAGLTTSLPPLLLDSVLKYAHGQDVP</sequence>
<keyword evidence="5 9" id="KW-0010">Activator</keyword>
<comment type="subunit">
    <text evidence="9">Component of the Mediator complex.</text>
</comment>
<dbReference type="GO" id="GO:0003712">
    <property type="term" value="F:transcription coregulator activity"/>
    <property type="evidence" value="ECO:0007669"/>
    <property type="project" value="InterPro"/>
</dbReference>
<keyword evidence="12" id="KW-1185">Reference proteome</keyword>
<evidence type="ECO:0000256" key="3">
    <source>
        <dbReference type="ARBA" id="ARBA00020637"/>
    </source>
</evidence>
<dbReference type="AlphaFoldDB" id="N1QMP5"/>
<dbReference type="eggNOG" id="ENOG502S8U1">
    <property type="taxonomic scope" value="Eukaryota"/>
</dbReference>
<feature type="region of interest" description="Disordered" evidence="10">
    <location>
        <begin position="188"/>
        <end position="237"/>
    </location>
</feature>
<evidence type="ECO:0000256" key="4">
    <source>
        <dbReference type="ARBA" id="ARBA00023015"/>
    </source>
</evidence>
<evidence type="ECO:0000256" key="9">
    <source>
        <dbReference type="RuleBase" id="RU364144"/>
    </source>
</evidence>
<dbReference type="OrthoDB" id="5329317at2759"/>
<dbReference type="Proteomes" id="UP000016931">
    <property type="component" value="Unassembled WGS sequence"/>
</dbReference>
<evidence type="ECO:0000256" key="6">
    <source>
        <dbReference type="ARBA" id="ARBA00023163"/>
    </source>
</evidence>
<dbReference type="HOGENOM" id="CLU_074399_1_0_1"/>
<dbReference type="PANTHER" id="PTHR13074">
    <property type="entry name" value="MEDIATOR OF RNA POLYMERASE II TRANSCRIPTION SUBUNIT 8"/>
    <property type="match status" value="1"/>
</dbReference>
<keyword evidence="6 9" id="KW-0804">Transcription</keyword>
<keyword evidence="4 9" id="KW-0805">Transcription regulation</keyword>
<accession>N1QMP5</accession>
<dbReference type="GO" id="GO:0070847">
    <property type="term" value="C:core mediator complex"/>
    <property type="evidence" value="ECO:0007669"/>
    <property type="project" value="TreeGrafter"/>
</dbReference>
<evidence type="ECO:0000313" key="12">
    <source>
        <dbReference type="Proteomes" id="UP000016931"/>
    </source>
</evidence>
<proteinExistence type="inferred from homology"/>
<comment type="subcellular location">
    <subcellularLocation>
        <location evidence="1 9">Nucleus</location>
    </subcellularLocation>
</comment>
<dbReference type="Pfam" id="PF10232">
    <property type="entry name" value="Med8"/>
    <property type="match status" value="1"/>
</dbReference>
<dbReference type="GeneID" id="27906539"/>
<dbReference type="Gene3D" id="6.10.250.2610">
    <property type="match status" value="1"/>
</dbReference>
<comment type="function">
    <text evidence="9">Component of the Mediator complex, a coactivator involved in the regulated transcription of nearly all RNA polymerase II-dependent genes. Mediator functions as a bridge to convey information from gene-specific regulatory proteins to the basal RNA polymerase II transcription machinery. Mediator is recruited to promoters by direct interactions with regulatory proteins and serves as a scaffold for the assembly of a functional preinitiation complex with RNA polymerase II and the general transcription factors.</text>
</comment>
<feature type="compositionally biased region" description="Basic and acidic residues" evidence="10">
    <location>
        <begin position="210"/>
        <end position="227"/>
    </location>
</feature>
<protein>
    <recommendedName>
        <fullName evidence="3 9">Mediator of RNA polymerase II transcription subunit 8</fullName>
    </recommendedName>
    <alternativeName>
        <fullName evidence="8 9">Mediator complex subunit 8</fullName>
    </alternativeName>
</protein>
<dbReference type="InterPro" id="IPR019364">
    <property type="entry name" value="Mediatior_Med8_fun/met"/>
</dbReference>
<evidence type="ECO:0000313" key="11">
    <source>
        <dbReference type="EMBL" id="EMF16764.1"/>
    </source>
</evidence>
<dbReference type="Gene3D" id="1.20.58.1710">
    <property type="match status" value="1"/>
</dbReference>
<gene>
    <name evidence="9" type="primary">MED8</name>
    <name evidence="11" type="ORF">SEPMUDRAFT_56450</name>
</gene>
<name>N1QMP5_SPHMS</name>